<evidence type="ECO:0000259" key="12">
    <source>
        <dbReference type="PROSITE" id="PS51352"/>
    </source>
</evidence>
<gene>
    <name evidence="13" type="ORF">ITJ86_05320</name>
</gene>
<evidence type="ECO:0000256" key="5">
    <source>
        <dbReference type="ARBA" id="ARBA00023002"/>
    </source>
</evidence>
<accession>A0ABS0EFS8</accession>
<keyword evidence="4" id="KW-0049">Antioxidant</keyword>
<dbReference type="PANTHER" id="PTHR42801">
    <property type="entry name" value="THIOREDOXIN-DEPENDENT PEROXIDE REDUCTASE"/>
    <property type="match status" value="1"/>
</dbReference>
<dbReference type="EMBL" id="JADOET010000003">
    <property type="protein sequence ID" value="MBF8149305.1"/>
    <property type="molecule type" value="Genomic_DNA"/>
</dbReference>
<comment type="catalytic activity">
    <reaction evidence="11">
        <text>a hydroperoxide + [thioredoxin]-dithiol = an alcohol + [thioredoxin]-disulfide + H2O</text>
        <dbReference type="Rhea" id="RHEA:62620"/>
        <dbReference type="Rhea" id="RHEA-COMP:10698"/>
        <dbReference type="Rhea" id="RHEA-COMP:10700"/>
        <dbReference type="ChEBI" id="CHEBI:15377"/>
        <dbReference type="ChEBI" id="CHEBI:29950"/>
        <dbReference type="ChEBI" id="CHEBI:30879"/>
        <dbReference type="ChEBI" id="CHEBI:35924"/>
        <dbReference type="ChEBI" id="CHEBI:50058"/>
        <dbReference type="EC" id="1.11.1.24"/>
    </reaction>
</comment>
<dbReference type="Pfam" id="PF00578">
    <property type="entry name" value="AhpC-TSA"/>
    <property type="match status" value="1"/>
</dbReference>
<dbReference type="PROSITE" id="PS51352">
    <property type="entry name" value="THIOREDOXIN_2"/>
    <property type="match status" value="1"/>
</dbReference>
<evidence type="ECO:0000256" key="2">
    <source>
        <dbReference type="ARBA" id="ARBA00013017"/>
    </source>
</evidence>
<dbReference type="PANTHER" id="PTHR42801:SF7">
    <property type="entry name" value="SLL1159 PROTEIN"/>
    <property type="match status" value="1"/>
</dbReference>
<keyword evidence="6" id="KW-1015">Disulfide bond</keyword>
<dbReference type="InterPro" id="IPR050924">
    <property type="entry name" value="Peroxiredoxin_BCP/PrxQ"/>
</dbReference>
<organism evidence="13 14">
    <name type="scientific">Winogradskyella marina</name>
    <dbReference type="NCBI Taxonomy" id="2785530"/>
    <lineage>
        <taxon>Bacteria</taxon>
        <taxon>Pseudomonadati</taxon>
        <taxon>Bacteroidota</taxon>
        <taxon>Flavobacteriia</taxon>
        <taxon>Flavobacteriales</taxon>
        <taxon>Flavobacteriaceae</taxon>
        <taxon>Winogradskyella</taxon>
    </lineage>
</organism>
<dbReference type="InterPro" id="IPR000866">
    <property type="entry name" value="AhpC/TSA"/>
</dbReference>
<evidence type="ECO:0000256" key="1">
    <source>
        <dbReference type="ARBA" id="ARBA00003330"/>
    </source>
</evidence>
<evidence type="ECO:0000256" key="3">
    <source>
        <dbReference type="ARBA" id="ARBA00022559"/>
    </source>
</evidence>
<proteinExistence type="inferred from homology"/>
<keyword evidence="3" id="KW-0575">Peroxidase</keyword>
<comment type="similarity">
    <text evidence="9">Belongs to the peroxiredoxin family. BCP/PrxQ subfamily.</text>
</comment>
<dbReference type="InterPro" id="IPR036249">
    <property type="entry name" value="Thioredoxin-like_sf"/>
</dbReference>
<evidence type="ECO:0000256" key="4">
    <source>
        <dbReference type="ARBA" id="ARBA00022862"/>
    </source>
</evidence>
<dbReference type="EC" id="1.11.1.24" evidence="2"/>
<dbReference type="CDD" id="cd02970">
    <property type="entry name" value="PRX_like2"/>
    <property type="match status" value="1"/>
</dbReference>
<dbReference type="Gene3D" id="3.40.30.10">
    <property type="entry name" value="Glutaredoxin"/>
    <property type="match status" value="1"/>
</dbReference>
<feature type="domain" description="Thioredoxin" evidence="12">
    <location>
        <begin position="49"/>
        <end position="220"/>
    </location>
</feature>
<keyword evidence="14" id="KW-1185">Reference proteome</keyword>
<comment type="caution">
    <text evidence="13">The sequence shown here is derived from an EMBL/GenBank/DDBJ whole genome shotgun (WGS) entry which is preliminary data.</text>
</comment>
<sequence length="220" mass="24555">MTNHTVTSLKSKLDEKKANFEKNADETKKRIYNEGFEDVKNSDILSQAKQVGDKAPNFVLKNAIGKTVALEAYLKEGPVVLTWYRGGWCPYCNLTLQQLQQELPNFKANNANLLALTPELPDQSISTTEKNDLEFEVLSDIGNKVAKDYGIVFTLTDAVASIYNKSFDMNSHNGDSSNALPLAATYIINEEGKIAYAFLDTDYRNRAEPSEITAFLKNNL</sequence>
<evidence type="ECO:0000256" key="9">
    <source>
        <dbReference type="ARBA" id="ARBA00038489"/>
    </source>
</evidence>
<dbReference type="InterPro" id="IPR013766">
    <property type="entry name" value="Thioredoxin_domain"/>
</dbReference>
<reference evidence="13 14" key="1">
    <citation type="submission" date="2020-11" db="EMBL/GenBank/DDBJ databases">
        <title>Winogradskyella marina sp. nov., isolated from marine sediment.</title>
        <authorList>
            <person name="Bo J."/>
            <person name="Wang S."/>
            <person name="Song X."/>
            <person name="Du Z."/>
        </authorList>
    </citation>
    <scope>NUCLEOTIDE SEQUENCE [LARGE SCALE GENOMIC DNA]</scope>
    <source>
        <strain evidence="13 14">F6397</strain>
    </source>
</reference>
<dbReference type="Proteomes" id="UP000611215">
    <property type="component" value="Unassembled WGS sequence"/>
</dbReference>
<dbReference type="SUPFAM" id="SSF52833">
    <property type="entry name" value="Thioredoxin-like"/>
    <property type="match status" value="1"/>
</dbReference>
<evidence type="ECO:0000256" key="8">
    <source>
        <dbReference type="ARBA" id="ARBA00032824"/>
    </source>
</evidence>
<comment type="function">
    <text evidence="1">Thiol-specific peroxidase that catalyzes the reduction of hydrogen peroxide and organic hydroperoxides to water and alcohols, respectively. Plays a role in cell protection against oxidative stress by detoxifying peroxides and as sensor of hydrogen peroxide-mediated signaling events.</text>
</comment>
<keyword evidence="7" id="KW-0676">Redox-active center</keyword>
<protein>
    <recommendedName>
        <fullName evidence="2">thioredoxin-dependent peroxiredoxin</fullName>
        <ecNumber evidence="2">1.11.1.24</ecNumber>
    </recommendedName>
    <alternativeName>
        <fullName evidence="8">Thioredoxin peroxidase</fullName>
    </alternativeName>
    <alternativeName>
        <fullName evidence="10">Thioredoxin-dependent peroxiredoxin Bcp</fullName>
    </alternativeName>
</protein>
<evidence type="ECO:0000256" key="10">
    <source>
        <dbReference type="ARBA" id="ARBA00042639"/>
    </source>
</evidence>
<name>A0ABS0EFS8_9FLAO</name>
<evidence type="ECO:0000256" key="11">
    <source>
        <dbReference type="ARBA" id="ARBA00049091"/>
    </source>
</evidence>
<evidence type="ECO:0000256" key="6">
    <source>
        <dbReference type="ARBA" id="ARBA00023157"/>
    </source>
</evidence>
<keyword evidence="5" id="KW-0560">Oxidoreductase</keyword>
<evidence type="ECO:0000313" key="13">
    <source>
        <dbReference type="EMBL" id="MBF8149305.1"/>
    </source>
</evidence>
<evidence type="ECO:0000313" key="14">
    <source>
        <dbReference type="Proteomes" id="UP000611215"/>
    </source>
</evidence>
<evidence type="ECO:0000256" key="7">
    <source>
        <dbReference type="ARBA" id="ARBA00023284"/>
    </source>
</evidence>